<dbReference type="Gene3D" id="3.30.70.370">
    <property type="match status" value="1"/>
</dbReference>
<dbReference type="Pfam" id="PF00476">
    <property type="entry name" value="DNA_pol_A"/>
    <property type="match status" value="1"/>
</dbReference>
<evidence type="ECO:0000256" key="3">
    <source>
        <dbReference type="ARBA" id="ARBA00022705"/>
    </source>
</evidence>
<accession>A0A5D4SDW7</accession>
<dbReference type="InterPro" id="IPR036397">
    <property type="entry name" value="RNaseH_sf"/>
</dbReference>
<keyword evidence="3" id="KW-0235">DNA replication</keyword>
<dbReference type="NCBIfam" id="NF011542">
    <property type="entry name" value="PRK14975.2-2"/>
    <property type="match status" value="1"/>
</dbReference>
<evidence type="ECO:0000256" key="4">
    <source>
        <dbReference type="ARBA" id="ARBA00049244"/>
    </source>
</evidence>
<dbReference type="OrthoDB" id="9764911at2"/>
<organism evidence="6 7">
    <name type="scientific">Sutcliffiella horikoshii</name>
    <dbReference type="NCBI Taxonomy" id="79883"/>
    <lineage>
        <taxon>Bacteria</taxon>
        <taxon>Bacillati</taxon>
        <taxon>Bacillota</taxon>
        <taxon>Bacilli</taxon>
        <taxon>Bacillales</taxon>
        <taxon>Bacillaceae</taxon>
        <taxon>Sutcliffiella</taxon>
    </lineage>
</organism>
<proteinExistence type="inferred from homology"/>
<dbReference type="Gene3D" id="1.20.1060.10">
    <property type="entry name" value="Taq DNA Polymerase, Chain T, domain 4"/>
    <property type="match status" value="1"/>
</dbReference>
<keyword evidence="6" id="KW-0540">Nuclease</keyword>
<sequence length="810" mass="91809">MKLGSLFGEKPKTLAKVPVKKTGLVFKDDGSPVPSLADVLPKKKKPGEFNIKWPKISPQKVKDYQPIVTNEELIQYLKKCEETGLAGFDWETAADEQTREEYQAAISLLEGAEASGGITVEEKESEMERLTDAYKRTPLDPWKGEICTASISAAPHESRVIPISHRVGNVFEPELSREEARKLFMDTLETHLFHNDKIIKIAINLIFESKWAAKYGKYILNPVADPLMMWVRCLQIVAPHRLKNLKKPTTGWGLKPATKAVFGVEMNDFMKLLERHKVDFFDEIAADKGDGLLYSAEDADYAVQHYQYWLEVAKQIPNYEKWLHDIEMPFQRVIGLMEYWGMKWDKALATKKREEALLEQQKAAEGIAEIGKEYFGLDINPGKSGKTGAVMELLFDHVKIPAAKFGKTGPSLDKEALIDMKFMLENKLHNLEEEKYLAAELPPNWEALDPEKDPNLEKQVRGAVRIAQRPEHPYKKQGLKLIALLQRIQSYSTLISSHIVGREKYLNERSGRIHAGYSTFTDTGRCNSFNPNGQNVPSPHKDELKIRNFFVPAPGKALFLIDFSGFELRLMAWKAKDETMIELFNNNGDMHRKTASVLTGKPEKEITKIERTNAKAGNFGISYGGTEHALQKTFKVDYQVRKTLDECYQIVEAVKTAYPRIPQYQREIVLEAREDGYVSTMYGYIRLLPGINSPHRGDRGSAERQAANTPIQGAAADVMKRCQNEVYEAIGRKEGAMMHGSTDMIAQIHDEIIFEMDDDPEIIQAAGNLVKMIMEKDPIPNFPVPVEAEASVAYKWGEKQDLEDWLKGRS</sequence>
<dbReference type="PANTHER" id="PTHR10133">
    <property type="entry name" value="DNA POLYMERASE I"/>
    <property type="match status" value="1"/>
</dbReference>
<keyword evidence="6" id="KW-0378">Hydrolase</keyword>
<dbReference type="RefSeq" id="WP_148990214.1">
    <property type="nucleotide sequence ID" value="NZ_VTEV01000015.1"/>
</dbReference>
<dbReference type="Gene3D" id="1.10.150.20">
    <property type="entry name" value="5' to 3' exonuclease, C-terminal subdomain"/>
    <property type="match status" value="1"/>
</dbReference>
<dbReference type="GO" id="GO:0003677">
    <property type="term" value="F:DNA binding"/>
    <property type="evidence" value="ECO:0007669"/>
    <property type="project" value="InterPro"/>
</dbReference>
<dbReference type="EC" id="2.7.7.7" evidence="2"/>
<keyword evidence="6" id="KW-0269">Exonuclease</keyword>
<dbReference type="GO" id="GO:0006302">
    <property type="term" value="P:double-strand break repair"/>
    <property type="evidence" value="ECO:0007669"/>
    <property type="project" value="TreeGrafter"/>
</dbReference>
<evidence type="ECO:0000313" key="6">
    <source>
        <dbReference type="EMBL" id="TYS60508.1"/>
    </source>
</evidence>
<gene>
    <name evidence="6" type="ORF">FZC76_21815</name>
</gene>
<dbReference type="SMART" id="SM00482">
    <property type="entry name" value="POLAc"/>
    <property type="match status" value="1"/>
</dbReference>
<dbReference type="EMBL" id="VTEV01000015">
    <property type="protein sequence ID" value="TYS60508.1"/>
    <property type="molecule type" value="Genomic_DNA"/>
</dbReference>
<dbReference type="InterPro" id="IPR043502">
    <property type="entry name" value="DNA/RNA_pol_sf"/>
</dbReference>
<dbReference type="InterPro" id="IPR002298">
    <property type="entry name" value="DNA_polymerase_A"/>
</dbReference>
<feature type="domain" description="DNA-directed DNA polymerase family A palm" evidence="5">
    <location>
        <begin position="543"/>
        <end position="760"/>
    </location>
</feature>
<dbReference type="PANTHER" id="PTHR10133:SF27">
    <property type="entry name" value="DNA POLYMERASE NU"/>
    <property type="match status" value="1"/>
</dbReference>
<dbReference type="PRINTS" id="PR00868">
    <property type="entry name" value="DNAPOLI"/>
</dbReference>
<dbReference type="GO" id="GO:0006261">
    <property type="term" value="P:DNA-templated DNA replication"/>
    <property type="evidence" value="ECO:0007669"/>
    <property type="project" value="InterPro"/>
</dbReference>
<dbReference type="InterPro" id="IPR001098">
    <property type="entry name" value="DNA-dir_DNA_pol_A_palm_dom"/>
</dbReference>
<evidence type="ECO:0000313" key="7">
    <source>
        <dbReference type="Proteomes" id="UP000322524"/>
    </source>
</evidence>
<comment type="caution">
    <text evidence="6">The sequence shown here is derived from an EMBL/GenBank/DDBJ whole genome shotgun (WGS) entry which is preliminary data.</text>
</comment>
<dbReference type="Gene3D" id="3.30.420.10">
    <property type="entry name" value="Ribonuclease H-like superfamily/Ribonuclease H"/>
    <property type="match status" value="1"/>
</dbReference>
<dbReference type="AlphaFoldDB" id="A0A5D4SDW7"/>
<dbReference type="SUPFAM" id="SSF56672">
    <property type="entry name" value="DNA/RNA polymerases"/>
    <property type="match status" value="1"/>
</dbReference>
<comment type="catalytic activity">
    <reaction evidence="4">
        <text>DNA(n) + a 2'-deoxyribonucleoside 5'-triphosphate = DNA(n+1) + diphosphate</text>
        <dbReference type="Rhea" id="RHEA:22508"/>
        <dbReference type="Rhea" id="RHEA-COMP:17339"/>
        <dbReference type="Rhea" id="RHEA-COMP:17340"/>
        <dbReference type="ChEBI" id="CHEBI:33019"/>
        <dbReference type="ChEBI" id="CHEBI:61560"/>
        <dbReference type="ChEBI" id="CHEBI:173112"/>
        <dbReference type="EC" id="2.7.7.7"/>
    </reaction>
</comment>
<evidence type="ECO:0000256" key="1">
    <source>
        <dbReference type="ARBA" id="ARBA00007705"/>
    </source>
</evidence>
<comment type="similarity">
    <text evidence="1">Belongs to the DNA polymerase type-A family.</text>
</comment>
<name>A0A5D4SDW7_9BACI</name>
<evidence type="ECO:0000259" key="5">
    <source>
        <dbReference type="SMART" id="SM00482"/>
    </source>
</evidence>
<dbReference type="Proteomes" id="UP000322524">
    <property type="component" value="Unassembled WGS sequence"/>
</dbReference>
<dbReference type="GO" id="GO:0004527">
    <property type="term" value="F:exonuclease activity"/>
    <property type="evidence" value="ECO:0007669"/>
    <property type="project" value="UniProtKB-KW"/>
</dbReference>
<dbReference type="SUPFAM" id="SSF53098">
    <property type="entry name" value="Ribonuclease H-like"/>
    <property type="match status" value="1"/>
</dbReference>
<protein>
    <recommendedName>
        <fullName evidence="2">DNA-directed DNA polymerase</fullName>
        <ecNumber evidence="2">2.7.7.7</ecNumber>
    </recommendedName>
</protein>
<evidence type="ECO:0000256" key="2">
    <source>
        <dbReference type="ARBA" id="ARBA00012417"/>
    </source>
</evidence>
<dbReference type="GO" id="GO:0003887">
    <property type="term" value="F:DNA-directed DNA polymerase activity"/>
    <property type="evidence" value="ECO:0007669"/>
    <property type="project" value="UniProtKB-EC"/>
</dbReference>
<dbReference type="InterPro" id="IPR012337">
    <property type="entry name" value="RNaseH-like_sf"/>
</dbReference>
<reference evidence="6 7" key="1">
    <citation type="submission" date="2019-08" db="EMBL/GenBank/DDBJ databases">
        <title>Bacillus genomes from the desert of Cuatro Cienegas, Coahuila.</title>
        <authorList>
            <person name="Olmedo-Alvarez G."/>
        </authorList>
    </citation>
    <scope>NUCLEOTIDE SEQUENCE [LARGE SCALE GENOMIC DNA]</scope>
    <source>
        <strain evidence="6 7">CH28_1T</strain>
    </source>
</reference>